<dbReference type="eggNOG" id="ENOG502SMZH">
    <property type="taxonomic scope" value="Eukaryota"/>
</dbReference>
<feature type="region of interest" description="Disordered" evidence="2">
    <location>
        <begin position="655"/>
        <end position="675"/>
    </location>
</feature>
<feature type="compositionally biased region" description="Low complexity" evidence="2">
    <location>
        <begin position="14"/>
        <end position="31"/>
    </location>
</feature>
<dbReference type="InterPro" id="IPR020103">
    <property type="entry name" value="PsdUridine_synth_cat_dom_sf"/>
</dbReference>
<evidence type="ECO:0000256" key="1">
    <source>
        <dbReference type="ARBA" id="ARBA00010876"/>
    </source>
</evidence>
<proteinExistence type="inferred from homology"/>
<feature type="domain" description="Pseudouridine synthase RsuA/RluA-like" evidence="3">
    <location>
        <begin position="479"/>
        <end position="650"/>
    </location>
</feature>
<dbReference type="PANTHER" id="PTHR21600:SF87">
    <property type="entry name" value="RNA PSEUDOURIDYLATE SYNTHASE DOMAIN-CONTAINING PROTEIN 1"/>
    <property type="match status" value="1"/>
</dbReference>
<dbReference type="CDD" id="cd02869">
    <property type="entry name" value="PseudoU_synth_RluA_like"/>
    <property type="match status" value="1"/>
</dbReference>
<protein>
    <recommendedName>
        <fullName evidence="3">Pseudouridine synthase RsuA/RluA-like domain-containing protein</fullName>
    </recommendedName>
</protein>
<keyword evidence="5" id="KW-1185">Reference proteome</keyword>
<comment type="similarity">
    <text evidence="1">Belongs to the pseudouridine synthase RluA family.</text>
</comment>
<dbReference type="PANTHER" id="PTHR21600">
    <property type="entry name" value="MITOCHONDRIAL RNA PSEUDOURIDINE SYNTHASE"/>
    <property type="match status" value="1"/>
</dbReference>
<reference evidence="4 5" key="1">
    <citation type="journal article" date="2012" name="Genome Biol.">
        <title>Genome and low-iron response of an oceanic diatom adapted to chronic iron limitation.</title>
        <authorList>
            <person name="Lommer M."/>
            <person name="Specht M."/>
            <person name="Roy A.S."/>
            <person name="Kraemer L."/>
            <person name="Andreson R."/>
            <person name="Gutowska M.A."/>
            <person name="Wolf J."/>
            <person name="Bergner S.V."/>
            <person name="Schilhabel M.B."/>
            <person name="Klostermeier U.C."/>
            <person name="Beiko R.G."/>
            <person name="Rosenstiel P."/>
            <person name="Hippler M."/>
            <person name="Laroche J."/>
        </authorList>
    </citation>
    <scope>NUCLEOTIDE SEQUENCE [LARGE SCALE GENOMIC DNA]</scope>
    <source>
        <strain evidence="4 5">CCMP1005</strain>
    </source>
</reference>
<feature type="domain" description="Pseudouridine synthase RsuA/RluA-like" evidence="3">
    <location>
        <begin position="150"/>
        <end position="284"/>
    </location>
</feature>
<dbReference type="Proteomes" id="UP000266841">
    <property type="component" value="Unassembled WGS sequence"/>
</dbReference>
<sequence length="737" mass="80527">MLTTAIATLTVGSLRTPSPRRFPSRSLRPSPMEASSSRYGDTANAASDRTVTILQRGPRHVVAYKPPAVLSHHSGWAGSRSNKVSLLDYCVCASSSALTRISKTYMKAAKRGELPEVPMLQRVRDALHDIDSRGVATEGADGKDGGDGDAQKRRVNLVHRLDRGASGCLLLTYADDEDGGRPSSSTMMGDTAQLIEAMSSDESIKTYVALVRGEGMLRGENLVERGWFEVSRPIKDDVGETKDATTLFNFVAGQAEAGPDRPRMSLVLAKPKEGRFHQIRKHLAGLSHPILGDNAHGHSKTNREWKETRNLPGERIALHLARLRVRPTVGIPGGVDASAPVADDMLEMLRAHAPDVLEASLTALEEEGVPIEPDGGYEVGTYDLPESECPRLCVVSLAHCSDCPSALNDSVVPRAELPAFEYEPATVLHRSEHYVVVDKPPVGETSLHAGAWTRLLSFDTIFLTHRDFLHNLLPGKLQVLCHNSKWSGDARSDSAKRRHDIRPMLQRVRDTTGRTVNLIHRLDRGASGCLLLSFAEGADGPDGCRVTRTLIESMQSPEATKTYVALVDGDGKWNGIDYLSKGWFTFSNPVKDEWGKAREEAVTELLFVASTVLPPADDEDPDNPEGRRVSVVLARPRTGRWHQIRQHLASGTVGHAILGDSSHGRSRTNRSWKKRRGMMKERTCLHLSRVTCPGTEYSGGGIDVSSPLPDDMRRMLGGMGGLLDEARPALEREGVVI</sequence>
<feature type="compositionally biased region" description="Basic residues" evidence="2">
    <location>
        <begin position="664"/>
        <end position="675"/>
    </location>
</feature>
<dbReference type="InterPro" id="IPR006145">
    <property type="entry name" value="PsdUridine_synth_RsuA/RluA"/>
</dbReference>
<dbReference type="GO" id="GO:0009982">
    <property type="term" value="F:pseudouridine synthase activity"/>
    <property type="evidence" value="ECO:0007669"/>
    <property type="project" value="InterPro"/>
</dbReference>
<dbReference type="OrthoDB" id="424794at2759"/>
<feature type="compositionally biased region" description="Polar residues" evidence="2">
    <location>
        <begin position="33"/>
        <end position="45"/>
    </location>
</feature>
<dbReference type="OMA" id="NPVKDEW"/>
<evidence type="ECO:0000256" key="2">
    <source>
        <dbReference type="SAM" id="MobiDB-lite"/>
    </source>
</evidence>
<name>K0SX97_THAOC</name>
<dbReference type="EMBL" id="AGNL01009147">
    <property type="protein sequence ID" value="EJK70045.1"/>
    <property type="molecule type" value="Genomic_DNA"/>
</dbReference>
<dbReference type="GO" id="GO:0000455">
    <property type="term" value="P:enzyme-directed rRNA pseudouridine synthesis"/>
    <property type="evidence" value="ECO:0007669"/>
    <property type="project" value="TreeGrafter"/>
</dbReference>
<dbReference type="Pfam" id="PF00849">
    <property type="entry name" value="PseudoU_synth_2"/>
    <property type="match status" value="2"/>
</dbReference>
<dbReference type="InterPro" id="IPR050188">
    <property type="entry name" value="RluA_PseudoU_synthase"/>
</dbReference>
<gene>
    <name evidence="4" type="ORF">THAOC_08634</name>
</gene>
<accession>K0SX97</accession>
<dbReference type="Gene3D" id="3.30.2350.10">
    <property type="entry name" value="Pseudouridine synthase"/>
    <property type="match status" value="2"/>
</dbReference>
<evidence type="ECO:0000259" key="3">
    <source>
        <dbReference type="Pfam" id="PF00849"/>
    </source>
</evidence>
<dbReference type="SUPFAM" id="SSF55120">
    <property type="entry name" value="Pseudouridine synthase"/>
    <property type="match status" value="2"/>
</dbReference>
<organism evidence="4 5">
    <name type="scientific">Thalassiosira oceanica</name>
    <name type="common">Marine diatom</name>
    <dbReference type="NCBI Taxonomy" id="159749"/>
    <lineage>
        <taxon>Eukaryota</taxon>
        <taxon>Sar</taxon>
        <taxon>Stramenopiles</taxon>
        <taxon>Ochrophyta</taxon>
        <taxon>Bacillariophyta</taxon>
        <taxon>Coscinodiscophyceae</taxon>
        <taxon>Thalassiosirophycidae</taxon>
        <taxon>Thalassiosirales</taxon>
        <taxon>Thalassiosiraceae</taxon>
        <taxon>Thalassiosira</taxon>
    </lineage>
</organism>
<feature type="region of interest" description="Disordered" evidence="2">
    <location>
        <begin position="14"/>
        <end position="45"/>
    </location>
</feature>
<evidence type="ECO:0000313" key="5">
    <source>
        <dbReference type="Proteomes" id="UP000266841"/>
    </source>
</evidence>
<dbReference type="AlphaFoldDB" id="K0SX97"/>
<evidence type="ECO:0000313" key="4">
    <source>
        <dbReference type="EMBL" id="EJK70045.1"/>
    </source>
</evidence>
<dbReference type="GO" id="GO:0003723">
    <property type="term" value="F:RNA binding"/>
    <property type="evidence" value="ECO:0007669"/>
    <property type="project" value="InterPro"/>
</dbReference>
<comment type="caution">
    <text evidence="4">The sequence shown here is derived from an EMBL/GenBank/DDBJ whole genome shotgun (WGS) entry which is preliminary data.</text>
</comment>